<evidence type="ECO:0000313" key="3">
    <source>
        <dbReference type="Proteomes" id="UP000004478"/>
    </source>
</evidence>
<keyword evidence="1" id="KW-0175">Coiled coil</keyword>
<dbReference type="AlphaFoldDB" id="K1L7W1"/>
<evidence type="ECO:0000313" key="2">
    <source>
        <dbReference type="EMBL" id="EKB48197.1"/>
    </source>
</evidence>
<dbReference type="RefSeq" id="WP_009186214.1">
    <property type="nucleotide sequence ID" value="NZ_AMGM01000064.1"/>
</dbReference>
<dbReference type="Proteomes" id="UP000004478">
    <property type="component" value="Unassembled WGS sequence"/>
</dbReference>
<accession>K1L7W1</accession>
<feature type="coiled-coil region" evidence="1">
    <location>
        <begin position="234"/>
        <end position="261"/>
    </location>
</feature>
<proteinExistence type="predicted"/>
<dbReference type="EMBL" id="AMGM01000064">
    <property type="protein sequence ID" value="EKB48197.1"/>
    <property type="molecule type" value="Genomic_DNA"/>
</dbReference>
<organism evidence="2 3">
    <name type="scientific">Cecembia lonarensis (strain CCUG 58316 / KCTC 22772 / LW9)</name>
    <dbReference type="NCBI Taxonomy" id="1225176"/>
    <lineage>
        <taxon>Bacteria</taxon>
        <taxon>Pseudomonadati</taxon>
        <taxon>Bacteroidota</taxon>
        <taxon>Cytophagia</taxon>
        <taxon>Cytophagales</taxon>
        <taxon>Cyclobacteriaceae</taxon>
        <taxon>Cecembia</taxon>
    </lineage>
</organism>
<keyword evidence="3" id="KW-1185">Reference proteome</keyword>
<protein>
    <submittedName>
        <fullName evidence="2">Uncharacterized protein</fullName>
    </submittedName>
</protein>
<comment type="caution">
    <text evidence="2">The sequence shown here is derived from an EMBL/GenBank/DDBJ whole genome shotgun (WGS) entry which is preliminary data.</text>
</comment>
<evidence type="ECO:0000256" key="1">
    <source>
        <dbReference type="SAM" id="Coils"/>
    </source>
</evidence>
<name>K1L7W1_CECL9</name>
<gene>
    <name evidence="2" type="ORF">B879_03196</name>
</gene>
<reference evidence="2 3" key="1">
    <citation type="journal article" date="2012" name="J. Bacteriol.">
        <title>Draft Genome Sequence of Cecembia lonarensis Strain LW9T, Isolated from Lonar Lake, a Haloalkaline Lake in India.</title>
        <authorList>
            <person name="Shivaji S."/>
            <person name="Ara S."/>
            <person name="Singh A."/>
            <person name="Pinnaka A.K."/>
        </authorList>
    </citation>
    <scope>NUCLEOTIDE SEQUENCE [LARGE SCALE GENOMIC DNA]</scope>
    <source>
        <strain evidence="2 3">LW9</strain>
    </source>
</reference>
<sequence>MKQQLLSTFLIFLTVSIGNGQNILKKKDVSMRLDLIITNIENKEYEKSMGIFYNNQEVISEENIKKGDLEKYKLIKNTLEQKKQEFDRNKEIVHTYQKEFHSENYCFAVGLLDLKLSSENSYEETQRIQNNLYKPLTQAKQKCDDNSRNILDWERNYQTKDFESLYKIMDVNLSDKKYFFQSDLRKLEILQKNIEDKFQVYYTVRNQLVDGTKEKLKLPVNLKTLSYDQSRRYIQELTHILEVANSELQKLEGNNPNIIQEFETLRPQILNKLEDLQNISNLIKPFSQSELSKYLTSQEEKMTIEQIYQHFKKVDSKLVKSDEWAEMPDFQAIFELNVFEYYNLNNEYDSELKKQVFEKTNEYQNYRKDLIQKRDEILANFYYHKGFNSVRGETFTTKRMNLNGTSHFVVNYDLKKKGFPISIGDVLPYYCSVSFMPKTISHLEFPSLPTSKVYDLTANSENSYREIFLINVSEEVALEMENNRSNIETLLLFQIKGIEKRRLNDIDFRNEKRNNNGCKELVDVFATNNLRLIVFNKSTNKIYFDKVY</sequence>